<comment type="caution">
    <text evidence="2">The sequence shown here is derived from an EMBL/GenBank/DDBJ whole genome shotgun (WGS) entry which is preliminary data.</text>
</comment>
<sequence>MTNSNTNGILQAVKEVPQKIITYLSGAVSRIFAPRDDDFPETGVQPFEGEPSEKKHY</sequence>
<evidence type="ECO:0000313" key="3">
    <source>
        <dbReference type="Proteomes" id="UP000271624"/>
    </source>
</evidence>
<reference evidence="2" key="1">
    <citation type="submission" date="2018-12" db="EMBL/GenBank/DDBJ databases">
        <authorList>
            <person name="Will S."/>
            <person name="Neumann-Schaal M."/>
            <person name="Henke P."/>
        </authorList>
    </citation>
    <scope>NUCLEOTIDE SEQUENCE</scope>
    <source>
        <strain evidence="2">PCC 7102</strain>
    </source>
</reference>
<dbReference type="EMBL" id="RSCL01000018">
    <property type="protein sequence ID" value="RUT01748.1"/>
    <property type="molecule type" value="Genomic_DNA"/>
</dbReference>
<dbReference type="RefSeq" id="WP_170213615.1">
    <property type="nucleotide sequence ID" value="NZ_RSCL01000018.1"/>
</dbReference>
<dbReference type="AlphaFoldDB" id="A0A433V6M7"/>
<accession>A0A433V6M7</accession>
<organism evidence="2 3">
    <name type="scientific">Dulcicalothrix desertica PCC 7102</name>
    <dbReference type="NCBI Taxonomy" id="232991"/>
    <lineage>
        <taxon>Bacteria</taxon>
        <taxon>Bacillati</taxon>
        <taxon>Cyanobacteriota</taxon>
        <taxon>Cyanophyceae</taxon>
        <taxon>Nostocales</taxon>
        <taxon>Calotrichaceae</taxon>
        <taxon>Dulcicalothrix</taxon>
    </lineage>
</organism>
<feature type="region of interest" description="Disordered" evidence="1">
    <location>
        <begin position="34"/>
        <end position="57"/>
    </location>
</feature>
<gene>
    <name evidence="2" type="ORF">DSM106972_063710</name>
</gene>
<dbReference type="Proteomes" id="UP000271624">
    <property type="component" value="Unassembled WGS sequence"/>
</dbReference>
<evidence type="ECO:0000313" key="2">
    <source>
        <dbReference type="EMBL" id="RUT01748.1"/>
    </source>
</evidence>
<keyword evidence="3" id="KW-1185">Reference proteome</keyword>
<name>A0A433V6M7_9CYAN</name>
<evidence type="ECO:0008006" key="4">
    <source>
        <dbReference type="Google" id="ProtNLM"/>
    </source>
</evidence>
<reference evidence="2" key="2">
    <citation type="journal article" date="2019" name="Genome Biol. Evol.">
        <title>Day and night: Metabolic profiles and evolutionary relationships of six axenic non-marine cyanobacteria.</title>
        <authorList>
            <person name="Will S.E."/>
            <person name="Henke P."/>
            <person name="Boedeker C."/>
            <person name="Huang S."/>
            <person name="Brinkmann H."/>
            <person name="Rohde M."/>
            <person name="Jarek M."/>
            <person name="Friedl T."/>
            <person name="Seufert S."/>
            <person name="Schumacher M."/>
            <person name="Overmann J."/>
            <person name="Neumann-Schaal M."/>
            <person name="Petersen J."/>
        </authorList>
    </citation>
    <scope>NUCLEOTIDE SEQUENCE [LARGE SCALE GENOMIC DNA]</scope>
    <source>
        <strain evidence="2">PCC 7102</strain>
    </source>
</reference>
<evidence type="ECO:0000256" key="1">
    <source>
        <dbReference type="SAM" id="MobiDB-lite"/>
    </source>
</evidence>
<protein>
    <recommendedName>
        <fullName evidence="4">Isochorismate synthase</fullName>
    </recommendedName>
</protein>
<proteinExistence type="predicted"/>